<gene>
    <name evidence="3" type="ORF">VB264_16805</name>
</gene>
<evidence type="ECO:0000313" key="4">
    <source>
        <dbReference type="Proteomes" id="UP001304671"/>
    </source>
</evidence>
<accession>A0ABU5QQV1</accession>
<keyword evidence="2" id="KW-1133">Transmembrane helix</keyword>
<evidence type="ECO:0000256" key="1">
    <source>
        <dbReference type="SAM" id="MobiDB-lite"/>
    </source>
</evidence>
<proteinExistence type="predicted"/>
<organism evidence="3 4">
    <name type="scientific">Arcicella aquatica</name>
    <dbReference type="NCBI Taxonomy" id="217141"/>
    <lineage>
        <taxon>Bacteria</taxon>
        <taxon>Pseudomonadati</taxon>
        <taxon>Bacteroidota</taxon>
        <taxon>Cytophagia</taxon>
        <taxon>Cytophagales</taxon>
        <taxon>Flectobacillaceae</taxon>
        <taxon>Arcicella</taxon>
    </lineage>
</organism>
<reference evidence="3 4" key="1">
    <citation type="submission" date="2023-12" db="EMBL/GenBank/DDBJ databases">
        <title>Novel species of the genus Arcicella isolated from rivers.</title>
        <authorList>
            <person name="Lu H."/>
        </authorList>
    </citation>
    <scope>NUCLEOTIDE SEQUENCE [LARGE SCALE GENOMIC DNA]</scope>
    <source>
        <strain evidence="3 4">LMG 21963</strain>
    </source>
</reference>
<keyword evidence="2" id="KW-0812">Transmembrane</keyword>
<evidence type="ECO:0000256" key="2">
    <source>
        <dbReference type="SAM" id="Phobius"/>
    </source>
</evidence>
<comment type="caution">
    <text evidence="3">The sequence shown here is derived from an EMBL/GenBank/DDBJ whole genome shotgun (WGS) entry which is preliminary data.</text>
</comment>
<dbReference type="Proteomes" id="UP001304671">
    <property type="component" value="Unassembled WGS sequence"/>
</dbReference>
<feature type="compositionally biased region" description="Basic and acidic residues" evidence="1">
    <location>
        <begin position="1"/>
        <end position="17"/>
    </location>
</feature>
<evidence type="ECO:0008006" key="5">
    <source>
        <dbReference type="Google" id="ProtNLM"/>
    </source>
</evidence>
<sequence>MSNIEKTAENEENEAKAEVVSPQVPKQNVRAMFQELEIMAMQKGGKSTLDLSKLDKEQVDKVLNTMAENEKNAFTFNSARLDAIKEIELKKIDASVINQKTFRYVLLGVLIVMPIITILILFFKETFFIPWLTFLTGIAGGFGLSKATKSVLKPQDTKNPIKDDDE</sequence>
<name>A0ABU5QQV1_9BACT</name>
<protein>
    <recommendedName>
        <fullName evidence="5">DUF1707 domain-containing protein</fullName>
    </recommendedName>
</protein>
<keyword evidence="4" id="KW-1185">Reference proteome</keyword>
<dbReference type="EMBL" id="JAYFUL010000031">
    <property type="protein sequence ID" value="MEA5259462.1"/>
    <property type="molecule type" value="Genomic_DNA"/>
</dbReference>
<feature type="region of interest" description="Disordered" evidence="1">
    <location>
        <begin position="1"/>
        <end position="21"/>
    </location>
</feature>
<feature type="transmembrane region" description="Helical" evidence="2">
    <location>
        <begin position="128"/>
        <end position="145"/>
    </location>
</feature>
<keyword evidence="2" id="KW-0472">Membrane</keyword>
<evidence type="ECO:0000313" key="3">
    <source>
        <dbReference type="EMBL" id="MEA5259462.1"/>
    </source>
</evidence>
<dbReference type="RefSeq" id="WP_323251100.1">
    <property type="nucleotide sequence ID" value="NZ_JAYFUL010000031.1"/>
</dbReference>
<feature type="transmembrane region" description="Helical" evidence="2">
    <location>
        <begin position="104"/>
        <end position="122"/>
    </location>
</feature>